<protein>
    <recommendedName>
        <fullName evidence="2">CRISPR system Cms protein Csm4</fullName>
    </recommendedName>
</protein>
<gene>
    <name evidence="6" type="primary">csm4</name>
    <name evidence="6" type="ORF">D7V78_09440</name>
</gene>
<dbReference type="AlphaFoldDB" id="A0A3L7ZPG1"/>
<sequence>MAIYTLVKLKNMTPLHIGTGKENYDFSALDLQSDTLSAALAAMKVQNGENGDLEEFLNSFTISSAFPFVGDRYFLPKPQGKMSVTISDGEEYASRKKLKKIKYIEVGLWNDLVAGKEVSVKERQLQDKFLLSIKDDDFRMPYKAQVNQRVTIPREEGIDADPFFFEWVYFHPDSGLYCLLDTQESQRDDLIRLFKQLGEFGVGTDKNIGGGKFDVEMRKLSLPEIEDSDSQLLLSLFIPAQEEVELLNLHDSCYDLLQRGGYIAGSQEMDFRHLRKKSVYMFNVGSVFKTTGRLNGKVVNLRPHWNEELLHPVFRSGKPFVIPIKLKR</sequence>
<dbReference type="EMBL" id="RAYI01000015">
    <property type="protein sequence ID" value="RLT73638.1"/>
    <property type="molecule type" value="Genomic_DNA"/>
</dbReference>
<evidence type="ECO:0000259" key="5">
    <source>
        <dbReference type="Pfam" id="PF17953"/>
    </source>
</evidence>
<dbReference type="InterPro" id="IPR040932">
    <property type="entry name" value="Csm4_C"/>
</dbReference>
<evidence type="ECO:0000313" key="7">
    <source>
        <dbReference type="Proteomes" id="UP000278164"/>
    </source>
</evidence>
<proteinExistence type="inferred from homology"/>
<keyword evidence="3" id="KW-0694">RNA-binding</keyword>
<comment type="similarity">
    <text evidence="1">Belongs to the CRISPR-associated Csm4 family.</text>
</comment>
<dbReference type="Pfam" id="PF17953">
    <property type="entry name" value="Csm4_C"/>
    <property type="match status" value="1"/>
</dbReference>
<evidence type="ECO:0000313" key="6">
    <source>
        <dbReference type="EMBL" id="RLT73638.1"/>
    </source>
</evidence>
<dbReference type="RefSeq" id="WP_121735992.1">
    <property type="nucleotide sequence ID" value="NZ_QXXG01000011.1"/>
</dbReference>
<dbReference type="GO" id="GO:0003723">
    <property type="term" value="F:RNA binding"/>
    <property type="evidence" value="ECO:0007669"/>
    <property type="project" value="UniProtKB-KW"/>
</dbReference>
<dbReference type="Proteomes" id="UP000278164">
    <property type="component" value="Unassembled WGS sequence"/>
</dbReference>
<comment type="caution">
    <text evidence="6">The sequence shown here is derived from an EMBL/GenBank/DDBJ whole genome shotgun (WGS) entry which is preliminary data.</text>
</comment>
<accession>A0A3L7ZPG1</accession>
<organism evidence="6 7">
    <name type="scientific">Parabacteroides distasonis</name>
    <dbReference type="NCBI Taxonomy" id="823"/>
    <lineage>
        <taxon>Bacteria</taxon>
        <taxon>Pseudomonadati</taxon>
        <taxon>Bacteroidota</taxon>
        <taxon>Bacteroidia</taxon>
        <taxon>Bacteroidales</taxon>
        <taxon>Tannerellaceae</taxon>
        <taxon>Parabacteroides</taxon>
    </lineage>
</organism>
<evidence type="ECO:0000256" key="1">
    <source>
        <dbReference type="ARBA" id="ARBA00005772"/>
    </source>
</evidence>
<name>A0A3L7ZPG1_PARDI</name>
<feature type="domain" description="Csm4 C-terminal" evidence="5">
    <location>
        <begin position="227"/>
        <end position="324"/>
    </location>
</feature>
<evidence type="ECO:0000256" key="4">
    <source>
        <dbReference type="ARBA" id="ARBA00023118"/>
    </source>
</evidence>
<dbReference type="GO" id="GO:0051607">
    <property type="term" value="P:defense response to virus"/>
    <property type="evidence" value="ECO:0007669"/>
    <property type="project" value="UniProtKB-KW"/>
</dbReference>
<keyword evidence="4" id="KW-0051">Antiviral defense</keyword>
<dbReference type="InterPro" id="IPR005510">
    <property type="entry name" value="Csm4"/>
</dbReference>
<dbReference type="NCBIfam" id="TIGR01903">
    <property type="entry name" value="cas5_csm4"/>
    <property type="match status" value="1"/>
</dbReference>
<evidence type="ECO:0000256" key="3">
    <source>
        <dbReference type="ARBA" id="ARBA00022884"/>
    </source>
</evidence>
<dbReference type="OrthoDB" id="7059961at2"/>
<evidence type="ECO:0000256" key="2">
    <source>
        <dbReference type="ARBA" id="ARBA00016109"/>
    </source>
</evidence>
<reference evidence="6 7" key="1">
    <citation type="submission" date="2018-09" db="EMBL/GenBank/DDBJ databases">
        <title>Murine metabolic-syndrome-specific gut microbial biobank.</title>
        <authorList>
            <person name="Liu C."/>
        </authorList>
    </citation>
    <scope>NUCLEOTIDE SEQUENCE [LARGE SCALE GENOMIC DNA]</scope>
    <source>
        <strain evidence="6 7">8-P5</strain>
    </source>
</reference>